<feature type="non-terminal residue" evidence="1">
    <location>
        <position position="1"/>
    </location>
</feature>
<protein>
    <submittedName>
        <fullName evidence="1">Uncharacterized protein</fullName>
    </submittedName>
</protein>
<dbReference type="EMBL" id="JACEIK010003086">
    <property type="protein sequence ID" value="MCD9640230.1"/>
    <property type="molecule type" value="Genomic_DNA"/>
</dbReference>
<sequence length="58" mass="6158">PTLAPIATAAPWLVVTRVPLDWWPFQGMGESIGSGTRPSCLSHALARTCAQHSWTLGG</sequence>
<evidence type="ECO:0000313" key="2">
    <source>
        <dbReference type="Proteomes" id="UP000823775"/>
    </source>
</evidence>
<proteinExistence type="predicted"/>
<gene>
    <name evidence="1" type="ORF">HAX54_025413</name>
</gene>
<name>A0ABS8V2A5_DATST</name>
<keyword evidence="2" id="KW-1185">Reference proteome</keyword>
<accession>A0ABS8V2A5</accession>
<dbReference type="Proteomes" id="UP000823775">
    <property type="component" value="Unassembled WGS sequence"/>
</dbReference>
<organism evidence="1 2">
    <name type="scientific">Datura stramonium</name>
    <name type="common">Jimsonweed</name>
    <name type="synonym">Common thornapple</name>
    <dbReference type="NCBI Taxonomy" id="4076"/>
    <lineage>
        <taxon>Eukaryota</taxon>
        <taxon>Viridiplantae</taxon>
        <taxon>Streptophyta</taxon>
        <taxon>Embryophyta</taxon>
        <taxon>Tracheophyta</taxon>
        <taxon>Spermatophyta</taxon>
        <taxon>Magnoliopsida</taxon>
        <taxon>eudicotyledons</taxon>
        <taxon>Gunneridae</taxon>
        <taxon>Pentapetalae</taxon>
        <taxon>asterids</taxon>
        <taxon>lamiids</taxon>
        <taxon>Solanales</taxon>
        <taxon>Solanaceae</taxon>
        <taxon>Solanoideae</taxon>
        <taxon>Datureae</taxon>
        <taxon>Datura</taxon>
    </lineage>
</organism>
<evidence type="ECO:0000313" key="1">
    <source>
        <dbReference type="EMBL" id="MCD9640230.1"/>
    </source>
</evidence>
<comment type="caution">
    <text evidence="1">The sequence shown here is derived from an EMBL/GenBank/DDBJ whole genome shotgun (WGS) entry which is preliminary data.</text>
</comment>
<reference evidence="1 2" key="1">
    <citation type="journal article" date="2021" name="BMC Genomics">
        <title>Datura genome reveals duplications of psychoactive alkaloid biosynthetic genes and high mutation rate following tissue culture.</title>
        <authorList>
            <person name="Rajewski A."/>
            <person name="Carter-House D."/>
            <person name="Stajich J."/>
            <person name="Litt A."/>
        </authorList>
    </citation>
    <scope>NUCLEOTIDE SEQUENCE [LARGE SCALE GENOMIC DNA]</scope>
    <source>
        <strain evidence="1">AR-01</strain>
    </source>
</reference>